<gene>
    <name evidence="4" type="primary">ybfF_1</name>
    <name evidence="3" type="ORF">AXF12_02135</name>
    <name evidence="4" type="ORF">SAMEA44541418_01324</name>
</gene>
<evidence type="ECO:0000313" key="6">
    <source>
        <dbReference type="Proteomes" id="UP000215539"/>
    </source>
</evidence>
<dbReference type="Proteomes" id="UP000215539">
    <property type="component" value="Chromosome 1"/>
</dbReference>
<dbReference type="GO" id="GO:0016787">
    <property type="term" value="F:hydrolase activity"/>
    <property type="evidence" value="ECO:0007669"/>
    <property type="project" value="UniProtKB-KW"/>
</dbReference>
<dbReference type="Gene3D" id="3.40.50.1820">
    <property type="entry name" value="alpha/beta hydrolase"/>
    <property type="match status" value="1"/>
</dbReference>
<dbReference type="InterPro" id="IPR029058">
    <property type="entry name" value="AB_hydrolase_fold"/>
</dbReference>
<dbReference type="KEGG" id="chg:AXF12_02135"/>
<evidence type="ECO:0000256" key="1">
    <source>
        <dbReference type="ARBA" id="ARBA00022801"/>
    </source>
</evidence>
<evidence type="ECO:0000313" key="3">
    <source>
        <dbReference type="EMBL" id="AMD84438.1"/>
    </source>
</evidence>
<dbReference type="Proteomes" id="UP000065822">
    <property type="component" value="Chromosome"/>
</dbReference>
<protein>
    <submittedName>
        <fullName evidence="3">Alpha/beta hydrolase</fullName>
    </submittedName>
    <submittedName>
        <fullName evidence="4">Esterase ybfF</fullName>
        <ecNumber evidence="4">3.1.-.-</ecNumber>
    </submittedName>
</protein>
<name>A0AAX2GYQ8_9FLAO</name>
<keyword evidence="5" id="KW-1185">Reference proteome</keyword>
<dbReference type="PRINTS" id="PR00111">
    <property type="entry name" value="ABHYDROLASE"/>
</dbReference>
<proteinExistence type="predicted"/>
<dbReference type="EC" id="3.1.-.-" evidence="4"/>
<organism evidence="4 6">
    <name type="scientific">Capnocytophaga haemolytica</name>
    <dbReference type="NCBI Taxonomy" id="45243"/>
    <lineage>
        <taxon>Bacteria</taxon>
        <taxon>Pseudomonadati</taxon>
        <taxon>Bacteroidota</taxon>
        <taxon>Flavobacteriia</taxon>
        <taxon>Flavobacteriales</taxon>
        <taxon>Flavobacteriaceae</taxon>
        <taxon>Capnocytophaga</taxon>
    </lineage>
</organism>
<evidence type="ECO:0000313" key="5">
    <source>
        <dbReference type="Proteomes" id="UP000065822"/>
    </source>
</evidence>
<reference evidence="4 6" key="2">
    <citation type="submission" date="2017-06" db="EMBL/GenBank/DDBJ databases">
        <authorList>
            <consortium name="Pathogen Informatics"/>
        </authorList>
    </citation>
    <scope>NUCLEOTIDE SEQUENCE [LARGE SCALE GENOMIC DNA]</scope>
    <source>
        <strain evidence="4 6">NCTC12947</strain>
    </source>
</reference>
<accession>A0AAX2GYQ8</accession>
<keyword evidence="1 4" id="KW-0378">Hydrolase</keyword>
<dbReference type="AlphaFoldDB" id="A0AAX2GYQ8"/>
<dbReference type="Pfam" id="PF00561">
    <property type="entry name" value="Abhydrolase_1"/>
    <property type="match status" value="1"/>
</dbReference>
<dbReference type="EMBL" id="CP014227">
    <property type="protein sequence ID" value="AMD84438.1"/>
    <property type="molecule type" value="Genomic_DNA"/>
</dbReference>
<sequence>MEILHSQIIGEGRPLFILHGFLGMSDNWKTLGLQYAQQGFQVHLIDQRNHGHSFHSPEFSYPLMVSDLIAYAQAHQIASFDLMGHSMGGKTAMLFATEHPTMTHSLIVADIAPKYYPQHHEAFLQGLASLDFDKLKSRSEAEAALAHYVSDVGIRQFLLKNLYWETRDRLGLRLNLSALIENESEIGAELPRSNVYEGATLFLKGEYSEYVMPEDEVLIHTHFPHAKIDTISKAAHWLHAQNPKEYFEKTIHFLNNVS</sequence>
<reference evidence="3 5" key="1">
    <citation type="submission" date="2016-02" db="EMBL/GenBank/DDBJ databases">
        <authorList>
            <person name="Holder M.E."/>
            <person name="Ajami N.J."/>
            <person name="Petrosino J.F."/>
        </authorList>
    </citation>
    <scope>NUCLEOTIDE SEQUENCE [LARGE SCALE GENOMIC DNA]</scope>
    <source>
        <strain evidence="3 5">CCUG 32990</strain>
    </source>
</reference>
<dbReference type="PANTHER" id="PTHR46118:SF4">
    <property type="entry name" value="PROTEIN ABHD11"/>
    <property type="match status" value="1"/>
</dbReference>
<dbReference type="EMBL" id="LT906449">
    <property type="protein sequence ID" value="SNV10555.1"/>
    <property type="molecule type" value="Genomic_DNA"/>
</dbReference>
<evidence type="ECO:0000313" key="4">
    <source>
        <dbReference type="EMBL" id="SNV10555.1"/>
    </source>
</evidence>
<dbReference type="SUPFAM" id="SSF53474">
    <property type="entry name" value="alpha/beta-Hydrolases"/>
    <property type="match status" value="1"/>
</dbReference>
<feature type="domain" description="AB hydrolase-1" evidence="2">
    <location>
        <begin position="14"/>
        <end position="141"/>
    </location>
</feature>
<dbReference type="PANTHER" id="PTHR46118">
    <property type="entry name" value="PROTEIN ABHD11"/>
    <property type="match status" value="1"/>
</dbReference>
<dbReference type="InterPro" id="IPR000073">
    <property type="entry name" value="AB_hydrolase_1"/>
</dbReference>
<evidence type="ECO:0000259" key="2">
    <source>
        <dbReference type="Pfam" id="PF00561"/>
    </source>
</evidence>